<feature type="compositionally biased region" description="Low complexity" evidence="1">
    <location>
        <begin position="78"/>
        <end position="89"/>
    </location>
</feature>
<accession>A0A6A6VC52</accession>
<dbReference type="AlphaFoldDB" id="A0A6A6VC52"/>
<organism evidence="2 3">
    <name type="scientific">Sporormia fimetaria CBS 119925</name>
    <dbReference type="NCBI Taxonomy" id="1340428"/>
    <lineage>
        <taxon>Eukaryota</taxon>
        <taxon>Fungi</taxon>
        <taxon>Dikarya</taxon>
        <taxon>Ascomycota</taxon>
        <taxon>Pezizomycotina</taxon>
        <taxon>Dothideomycetes</taxon>
        <taxon>Pleosporomycetidae</taxon>
        <taxon>Pleosporales</taxon>
        <taxon>Sporormiaceae</taxon>
        <taxon>Sporormia</taxon>
    </lineage>
</organism>
<proteinExistence type="predicted"/>
<reference evidence="2" key="1">
    <citation type="journal article" date="2020" name="Stud. Mycol.">
        <title>101 Dothideomycetes genomes: a test case for predicting lifestyles and emergence of pathogens.</title>
        <authorList>
            <person name="Haridas S."/>
            <person name="Albert R."/>
            <person name="Binder M."/>
            <person name="Bloem J."/>
            <person name="Labutti K."/>
            <person name="Salamov A."/>
            <person name="Andreopoulos B."/>
            <person name="Baker S."/>
            <person name="Barry K."/>
            <person name="Bills G."/>
            <person name="Bluhm B."/>
            <person name="Cannon C."/>
            <person name="Castanera R."/>
            <person name="Culley D."/>
            <person name="Daum C."/>
            <person name="Ezra D."/>
            <person name="Gonzalez J."/>
            <person name="Henrissat B."/>
            <person name="Kuo A."/>
            <person name="Liang C."/>
            <person name="Lipzen A."/>
            <person name="Lutzoni F."/>
            <person name="Magnuson J."/>
            <person name="Mondo S."/>
            <person name="Nolan M."/>
            <person name="Ohm R."/>
            <person name="Pangilinan J."/>
            <person name="Park H.-J."/>
            <person name="Ramirez L."/>
            <person name="Alfaro M."/>
            <person name="Sun H."/>
            <person name="Tritt A."/>
            <person name="Yoshinaga Y."/>
            <person name="Zwiers L.-H."/>
            <person name="Turgeon B."/>
            <person name="Goodwin S."/>
            <person name="Spatafora J."/>
            <person name="Crous P."/>
            <person name="Grigoriev I."/>
        </authorList>
    </citation>
    <scope>NUCLEOTIDE SEQUENCE</scope>
    <source>
        <strain evidence="2">CBS 119925</strain>
    </source>
</reference>
<dbReference type="Proteomes" id="UP000799440">
    <property type="component" value="Unassembled WGS sequence"/>
</dbReference>
<keyword evidence="3" id="KW-1185">Reference proteome</keyword>
<name>A0A6A6VC52_9PLEO</name>
<evidence type="ECO:0000313" key="2">
    <source>
        <dbReference type="EMBL" id="KAF2747289.1"/>
    </source>
</evidence>
<dbReference type="OrthoDB" id="5377039at2759"/>
<sequence length="155" mass="16263">MSDVDGDSTMRSSPELGQSAERQTQAIDDPQTPRNPASHALSAGMELSPPNSQGPAGLSRDDTASGGSPSLNANGKRTLASTSAATSAAPHAKGRFTDPQTGYQWAAQEEAPGWLWKNPRALEEKTRAMDAIVDKDLMIKTKYGDPLDPNVAASG</sequence>
<evidence type="ECO:0000256" key="1">
    <source>
        <dbReference type="SAM" id="MobiDB-lite"/>
    </source>
</evidence>
<gene>
    <name evidence="2" type="ORF">M011DRAFT_467813</name>
</gene>
<feature type="compositionally biased region" description="Polar residues" evidence="1">
    <location>
        <begin position="65"/>
        <end position="75"/>
    </location>
</feature>
<evidence type="ECO:0000313" key="3">
    <source>
        <dbReference type="Proteomes" id="UP000799440"/>
    </source>
</evidence>
<protein>
    <submittedName>
        <fullName evidence="2">Uncharacterized protein</fullName>
    </submittedName>
</protein>
<feature type="compositionally biased region" description="Polar residues" evidence="1">
    <location>
        <begin position="9"/>
        <end position="26"/>
    </location>
</feature>
<feature type="region of interest" description="Disordered" evidence="1">
    <location>
        <begin position="1"/>
        <end position="104"/>
    </location>
</feature>
<dbReference type="EMBL" id="MU006573">
    <property type="protein sequence ID" value="KAF2747289.1"/>
    <property type="molecule type" value="Genomic_DNA"/>
</dbReference>